<dbReference type="CDD" id="cd00075">
    <property type="entry name" value="HATPase"/>
    <property type="match status" value="1"/>
</dbReference>
<keyword evidence="6" id="KW-0808">Transferase</keyword>
<dbReference type="SMART" id="SM00388">
    <property type="entry name" value="HisKA"/>
    <property type="match status" value="1"/>
</dbReference>
<dbReference type="PANTHER" id="PTHR45453">
    <property type="entry name" value="PHOSPHATE REGULON SENSOR PROTEIN PHOR"/>
    <property type="match status" value="1"/>
</dbReference>
<feature type="coiled-coil region" evidence="12">
    <location>
        <begin position="544"/>
        <end position="571"/>
    </location>
</feature>
<dbReference type="SUPFAM" id="SSF47384">
    <property type="entry name" value="Homodimeric domain of signal transducing histidine kinase"/>
    <property type="match status" value="1"/>
</dbReference>
<dbReference type="PROSITE" id="PS50885">
    <property type="entry name" value="HAMP"/>
    <property type="match status" value="1"/>
</dbReference>
<accession>A0ABU1IY50</accession>
<keyword evidence="9" id="KW-0067">ATP-binding</keyword>
<dbReference type="InterPro" id="IPR035965">
    <property type="entry name" value="PAS-like_dom_sf"/>
</dbReference>
<dbReference type="NCBIfam" id="TIGR00229">
    <property type="entry name" value="sensory_box"/>
    <property type="match status" value="1"/>
</dbReference>
<dbReference type="InterPro" id="IPR004358">
    <property type="entry name" value="Sig_transdc_His_kin-like_C"/>
</dbReference>
<dbReference type="SUPFAM" id="SSF55785">
    <property type="entry name" value="PYP-like sensor domain (PAS domain)"/>
    <property type="match status" value="2"/>
</dbReference>
<dbReference type="Pfam" id="PF00672">
    <property type="entry name" value="HAMP"/>
    <property type="match status" value="1"/>
</dbReference>
<dbReference type="SMART" id="SM00387">
    <property type="entry name" value="HATPase_c"/>
    <property type="match status" value="1"/>
</dbReference>
<dbReference type="EMBL" id="JAVDQH010000007">
    <property type="protein sequence ID" value="MDR6244184.1"/>
    <property type="molecule type" value="Genomic_DNA"/>
</dbReference>
<dbReference type="Gene3D" id="3.30.450.20">
    <property type="entry name" value="PAS domain"/>
    <property type="match status" value="2"/>
</dbReference>
<keyword evidence="10" id="KW-0902">Two-component regulatory system</keyword>
<evidence type="ECO:0000256" key="11">
    <source>
        <dbReference type="ARBA" id="ARBA00023136"/>
    </source>
</evidence>
<dbReference type="SMART" id="SM00304">
    <property type="entry name" value="HAMP"/>
    <property type="match status" value="1"/>
</dbReference>
<evidence type="ECO:0000256" key="1">
    <source>
        <dbReference type="ARBA" id="ARBA00000085"/>
    </source>
</evidence>
<evidence type="ECO:0000256" key="3">
    <source>
        <dbReference type="ARBA" id="ARBA00012438"/>
    </source>
</evidence>
<dbReference type="Pfam" id="PF02518">
    <property type="entry name" value="HATPase_c"/>
    <property type="match status" value="1"/>
</dbReference>
<proteinExistence type="predicted"/>
<feature type="transmembrane region" description="Helical" evidence="13">
    <location>
        <begin position="179"/>
        <end position="197"/>
    </location>
</feature>
<dbReference type="InterPro" id="IPR036097">
    <property type="entry name" value="HisK_dim/P_sf"/>
</dbReference>
<protein>
    <recommendedName>
        <fullName evidence="3">histidine kinase</fullName>
        <ecNumber evidence="3">2.7.13.3</ecNumber>
    </recommendedName>
</protein>
<dbReference type="RefSeq" id="WP_188776293.1">
    <property type="nucleotide sequence ID" value="NZ_BMMB01000006.1"/>
</dbReference>
<evidence type="ECO:0000256" key="9">
    <source>
        <dbReference type="ARBA" id="ARBA00022840"/>
    </source>
</evidence>
<keyword evidence="11 13" id="KW-0472">Membrane</keyword>
<dbReference type="SMART" id="SM00091">
    <property type="entry name" value="PAS"/>
    <property type="match status" value="2"/>
</dbReference>
<feature type="domain" description="HAMP" evidence="15">
    <location>
        <begin position="364"/>
        <end position="419"/>
    </location>
</feature>
<evidence type="ECO:0000256" key="2">
    <source>
        <dbReference type="ARBA" id="ARBA00004651"/>
    </source>
</evidence>
<evidence type="ECO:0000313" key="16">
    <source>
        <dbReference type="EMBL" id="MDR6244184.1"/>
    </source>
</evidence>
<dbReference type="EC" id="2.7.13.3" evidence="3"/>
<keyword evidence="13" id="KW-1133">Transmembrane helix</keyword>
<evidence type="ECO:0000256" key="6">
    <source>
        <dbReference type="ARBA" id="ARBA00022679"/>
    </source>
</evidence>
<feature type="transmembrane region" description="Helical" evidence="13">
    <location>
        <begin position="132"/>
        <end position="159"/>
    </location>
</feature>
<dbReference type="SUPFAM" id="SSF55874">
    <property type="entry name" value="ATPase domain of HSP90 chaperone/DNA topoisomerase II/histidine kinase"/>
    <property type="match status" value="1"/>
</dbReference>
<dbReference type="Gene3D" id="3.30.565.10">
    <property type="entry name" value="Histidine kinase-like ATPase, C-terminal domain"/>
    <property type="match status" value="1"/>
</dbReference>
<feature type="transmembrane region" description="Helical" evidence="13">
    <location>
        <begin position="12"/>
        <end position="30"/>
    </location>
</feature>
<keyword evidence="5" id="KW-0597">Phosphoprotein</keyword>
<dbReference type="PANTHER" id="PTHR45453:SF1">
    <property type="entry name" value="PHOSPHATE REGULON SENSOR PROTEIN PHOR"/>
    <property type="match status" value="1"/>
</dbReference>
<evidence type="ECO:0000256" key="13">
    <source>
        <dbReference type="SAM" id="Phobius"/>
    </source>
</evidence>
<feature type="transmembrane region" description="Helical" evidence="13">
    <location>
        <begin position="75"/>
        <end position="93"/>
    </location>
</feature>
<dbReference type="InterPro" id="IPR003594">
    <property type="entry name" value="HATPase_dom"/>
</dbReference>
<dbReference type="Gene3D" id="6.10.340.10">
    <property type="match status" value="1"/>
</dbReference>
<dbReference type="PROSITE" id="PS50109">
    <property type="entry name" value="HIS_KIN"/>
    <property type="match status" value="1"/>
</dbReference>
<keyword evidence="4" id="KW-1003">Cell membrane</keyword>
<keyword evidence="7" id="KW-0547">Nucleotide-binding</keyword>
<keyword evidence="8" id="KW-0418">Kinase</keyword>
<dbReference type="CDD" id="cd00130">
    <property type="entry name" value="PAS"/>
    <property type="match status" value="2"/>
</dbReference>
<evidence type="ECO:0000256" key="5">
    <source>
        <dbReference type="ARBA" id="ARBA00022553"/>
    </source>
</evidence>
<gene>
    <name evidence="16" type="ORF">JOC58_002077</name>
</gene>
<keyword evidence="13" id="KW-0812">Transmembrane</keyword>
<evidence type="ECO:0000256" key="10">
    <source>
        <dbReference type="ARBA" id="ARBA00023012"/>
    </source>
</evidence>
<name>A0ABU1IY50_9BACL</name>
<comment type="subcellular location">
    <subcellularLocation>
        <location evidence="2">Cell membrane</location>
        <topology evidence="2">Multi-pass membrane protein</topology>
    </subcellularLocation>
</comment>
<dbReference type="CDD" id="cd00082">
    <property type="entry name" value="HisKA"/>
    <property type="match status" value="1"/>
</dbReference>
<dbReference type="InterPro" id="IPR003660">
    <property type="entry name" value="HAMP_dom"/>
</dbReference>
<organism evidence="16 17">
    <name type="scientific">Paenibacillus hunanensis</name>
    <dbReference type="NCBI Taxonomy" id="539262"/>
    <lineage>
        <taxon>Bacteria</taxon>
        <taxon>Bacillati</taxon>
        <taxon>Bacillota</taxon>
        <taxon>Bacilli</taxon>
        <taxon>Bacillales</taxon>
        <taxon>Paenibacillaceae</taxon>
        <taxon>Paenibacillus</taxon>
    </lineage>
</organism>
<feature type="transmembrane region" description="Helical" evidence="13">
    <location>
        <begin position="37"/>
        <end position="63"/>
    </location>
</feature>
<dbReference type="Pfam" id="PF00512">
    <property type="entry name" value="HisKA"/>
    <property type="match status" value="1"/>
</dbReference>
<comment type="caution">
    <text evidence="16">The sequence shown here is derived from an EMBL/GenBank/DDBJ whole genome shotgun (WGS) entry which is preliminary data.</text>
</comment>
<keyword evidence="12" id="KW-0175">Coiled coil</keyword>
<evidence type="ECO:0000256" key="12">
    <source>
        <dbReference type="SAM" id="Coils"/>
    </source>
</evidence>
<dbReference type="Pfam" id="PF13188">
    <property type="entry name" value="PAS_8"/>
    <property type="match status" value="1"/>
</dbReference>
<evidence type="ECO:0000259" key="14">
    <source>
        <dbReference type="PROSITE" id="PS50109"/>
    </source>
</evidence>
<evidence type="ECO:0000313" key="17">
    <source>
        <dbReference type="Proteomes" id="UP001185028"/>
    </source>
</evidence>
<dbReference type="Proteomes" id="UP001185028">
    <property type="component" value="Unassembled WGS sequence"/>
</dbReference>
<comment type="catalytic activity">
    <reaction evidence="1">
        <text>ATP + protein L-histidine = ADP + protein N-phospho-L-histidine.</text>
        <dbReference type="EC" id="2.7.13.3"/>
    </reaction>
</comment>
<dbReference type="InterPro" id="IPR013767">
    <property type="entry name" value="PAS_fold"/>
</dbReference>
<dbReference type="InterPro" id="IPR003661">
    <property type="entry name" value="HisK_dim/P_dom"/>
</dbReference>
<dbReference type="InterPro" id="IPR036890">
    <property type="entry name" value="HATPase_C_sf"/>
</dbReference>
<keyword evidence="17" id="KW-1185">Reference proteome</keyword>
<dbReference type="CDD" id="cd06225">
    <property type="entry name" value="HAMP"/>
    <property type="match status" value="1"/>
</dbReference>
<feature type="transmembrane region" description="Helical" evidence="13">
    <location>
        <begin position="340"/>
        <end position="362"/>
    </location>
</feature>
<dbReference type="InterPro" id="IPR005467">
    <property type="entry name" value="His_kinase_dom"/>
</dbReference>
<reference evidence="16 17" key="1">
    <citation type="submission" date="2023-07" db="EMBL/GenBank/DDBJ databases">
        <title>Genomic Encyclopedia of Type Strains, Phase IV (KMG-IV): sequencing the most valuable type-strain genomes for metagenomic binning, comparative biology and taxonomic classification.</title>
        <authorList>
            <person name="Goeker M."/>
        </authorList>
    </citation>
    <scope>NUCLEOTIDE SEQUENCE [LARGE SCALE GENOMIC DNA]</scope>
    <source>
        <strain evidence="16 17">DSM 22170</strain>
    </source>
</reference>
<feature type="transmembrane region" description="Helical" evidence="13">
    <location>
        <begin position="100"/>
        <end position="120"/>
    </location>
</feature>
<dbReference type="InterPro" id="IPR050351">
    <property type="entry name" value="BphY/WalK/GraS-like"/>
</dbReference>
<feature type="domain" description="Histidine kinase" evidence="14">
    <location>
        <begin position="707"/>
        <end position="922"/>
    </location>
</feature>
<dbReference type="InterPro" id="IPR000014">
    <property type="entry name" value="PAS"/>
</dbReference>
<evidence type="ECO:0000256" key="7">
    <source>
        <dbReference type="ARBA" id="ARBA00022741"/>
    </source>
</evidence>
<evidence type="ECO:0000256" key="8">
    <source>
        <dbReference type="ARBA" id="ARBA00022777"/>
    </source>
</evidence>
<evidence type="ECO:0000259" key="15">
    <source>
        <dbReference type="PROSITE" id="PS50885"/>
    </source>
</evidence>
<sequence>MKHKLLHLFQSPWIGTVILIIAGIMLNGWVLNLSFALIFLFGSATILIILRLYGVSFAVPAMLLIDLPLLWYHSYTQALVVHTFEIIFVAIGLRYFRNSMLLKLDILFWVTIALPIYYMMNQLVYHVEVNSSLIWLLLINRLLNGIVNALIASTIVGFLLKRVPIGKRPTYIISIRSVIFKYLLVLIMASSILILFVNGSQQFHDVVFWGSTNLERSSRIYIDRLEEINENTVNTRKLMQEYKQDFTVDSILLNPQDQVLVSTFSQGEDGRFVKGGARYEQNLLLDYSSVKVYEQYPLQTKYLLERWEQSSFVLHTTLQNGNKLIMVLPFSYYLYPMYNFYLETMIRMLIIIFIAALLAQLISRTLARPLQKLIDASDHISSRLGGSERVRWPQSYIYEIGQLIHNFQSMVDTLETQFVQIKKDKELLEIRVVERTFDLAESQAQKRAILRLAVDGIIATDSQLRITEMNPAAEQMLQCELTEVTGMPLSQFIQIDEHSAGGQGSTVIGRRTDGSTFRAELMRSEILNEGRAMHTFFVHDLTEQEQAQKKYNEHERQVKQLTDRLLEEQVAVEKQKQITGNLLQNVQEGIVIGDVQGSILFINPTMQILFQLEDYTERPVSELLEQVQAQLEPDAVSLYDRLQRYFDGQEDWEQDHIIISKSGLLLSVRMTPLDDLQTNVSKGFLLTFRDCTEERRMKQLQNELIAVVSHELRTPLSAIMGYIEMLSMYEDIPADKRREFMNTIQFEGTRLSRLLDDFLDSQRIDAGRVDYMMGRIRLNELLQVVCFQWDIQQRDRLRLTTPEHELYIVGDHNRMIQVISNLIGNALKYSPGDSAVDIRLLEQEGRVLIEIEDYGIGIAEQDQPRIFQKFFRSGVAEARRIGGTGLGLYIAQRIIDAHHGRLSFVSELGKGSIFTIELPVAGEPEAPEAHDPIRP</sequence>
<dbReference type="PRINTS" id="PR00344">
    <property type="entry name" value="BCTRLSENSOR"/>
</dbReference>
<dbReference type="Gene3D" id="1.10.287.130">
    <property type="match status" value="1"/>
</dbReference>
<dbReference type="Pfam" id="PF00989">
    <property type="entry name" value="PAS"/>
    <property type="match status" value="1"/>
</dbReference>
<evidence type="ECO:0000256" key="4">
    <source>
        <dbReference type="ARBA" id="ARBA00022475"/>
    </source>
</evidence>